<dbReference type="RefSeq" id="XP_012648415.1">
    <property type="nucleotide sequence ID" value="XM_012792961.1"/>
</dbReference>
<dbReference type="SMART" id="SM01156">
    <property type="entry name" value="DUF1716"/>
    <property type="match status" value="1"/>
</dbReference>
<dbReference type="OMA" id="TDWREQE"/>
<evidence type="ECO:0000259" key="6">
    <source>
        <dbReference type="SMART" id="SM01156"/>
    </source>
</evidence>
<reference evidence="7 8" key="2">
    <citation type="journal article" date="2013" name="PLoS ONE">
        <title>Whole genome mapping and re-organization of the nuclear and mitochondrial genomes of Babesia microti isolates.</title>
        <authorList>
            <person name="Cornillot E."/>
            <person name="Dassouli A."/>
            <person name="Garg A."/>
            <person name="Pachikara N."/>
            <person name="Randazzo S."/>
            <person name="Depoix D."/>
            <person name="Carcy B."/>
            <person name="Delbecq S."/>
            <person name="Frutos R."/>
            <person name="Silva J.C."/>
            <person name="Sutton R."/>
            <person name="Krause P.J."/>
            <person name="Mamoun C.B."/>
        </authorList>
    </citation>
    <scope>NUCLEOTIDE SEQUENCE [LARGE SCALE GENOMIC DNA]</scope>
    <source>
        <strain evidence="7 8">RI</strain>
    </source>
</reference>
<dbReference type="Pfam" id="PF08216">
    <property type="entry name" value="CTNNBL"/>
    <property type="match status" value="1"/>
</dbReference>
<dbReference type="EMBL" id="FO082872">
    <property type="protein sequence ID" value="CCF73806.1"/>
    <property type="molecule type" value="Genomic_DNA"/>
</dbReference>
<keyword evidence="3" id="KW-0677">Repeat</keyword>
<dbReference type="GO" id="GO:0005681">
    <property type="term" value="C:spliceosomal complex"/>
    <property type="evidence" value="ECO:0007669"/>
    <property type="project" value="TreeGrafter"/>
</dbReference>
<dbReference type="AlphaFoldDB" id="I7IGG2"/>
<name>I7IGG2_BABMR</name>
<keyword evidence="5" id="KW-0539">Nucleus</keyword>
<dbReference type="InterPro" id="IPR016024">
    <property type="entry name" value="ARM-type_fold"/>
</dbReference>
<reference evidence="7 8" key="3">
    <citation type="journal article" date="2016" name="Sci. Rep.">
        <title>Genome-wide diversity and gene expression profiling of Babesia microti isolates identify polymorphic genes that mediate host-pathogen interactions.</title>
        <authorList>
            <person name="Silva J.C."/>
            <person name="Cornillot E."/>
            <person name="McCracken C."/>
            <person name="Usmani-Brown S."/>
            <person name="Dwivedi A."/>
            <person name="Ifeonu O.O."/>
            <person name="Crabtree J."/>
            <person name="Gotia H.T."/>
            <person name="Virji A.Z."/>
            <person name="Reynes C."/>
            <person name="Colinge J."/>
            <person name="Kumar V."/>
            <person name="Lawres L."/>
            <person name="Pazzi J.E."/>
            <person name="Pablo J.V."/>
            <person name="Hung C."/>
            <person name="Brancato J."/>
            <person name="Kumari P."/>
            <person name="Orvis J."/>
            <person name="Tretina K."/>
            <person name="Chibucos M."/>
            <person name="Ott S."/>
            <person name="Sadzewicz L."/>
            <person name="Sengamalay N."/>
            <person name="Shetty A.C."/>
            <person name="Su Q."/>
            <person name="Tallon L."/>
            <person name="Fraser C.M."/>
            <person name="Frutos R."/>
            <person name="Molina D.M."/>
            <person name="Krause P.J."/>
            <person name="Ben Mamoun C."/>
        </authorList>
    </citation>
    <scope>NUCLEOTIDE SEQUENCE [LARGE SCALE GENOMIC DNA]</scope>
    <source>
        <strain evidence="7 8">RI</strain>
    </source>
</reference>
<dbReference type="FunFam" id="1.25.10.10:FF:001136">
    <property type="entry name" value="Beta-catenin-like protein 1"/>
    <property type="match status" value="1"/>
</dbReference>
<dbReference type="PANTHER" id="PTHR14978:SF0">
    <property type="entry name" value="BETA-CATENIN-LIKE PROTEIN 1"/>
    <property type="match status" value="1"/>
</dbReference>
<evidence type="ECO:0000256" key="5">
    <source>
        <dbReference type="ARBA" id="ARBA00023242"/>
    </source>
</evidence>
<dbReference type="Proteomes" id="UP000002899">
    <property type="component" value="Chromosome II"/>
</dbReference>
<reference evidence="7 8" key="1">
    <citation type="journal article" date="2012" name="Nucleic Acids Res.">
        <title>Sequencing of the smallest Apicomplexan genome from the human pathogen Babesia microti.</title>
        <authorList>
            <person name="Cornillot E."/>
            <person name="Hadj-Kaddour K."/>
            <person name="Dassouli A."/>
            <person name="Noel B."/>
            <person name="Ranwez V."/>
            <person name="Vacherie B."/>
            <person name="Augagneur Y."/>
            <person name="Bres V."/>
            <person name="Duclos A."/>
            <person name="Randazzo S."/>
            <person name="Carcy B."/>
            <person name="Debierre-Grockiego F."/>
            <person name="Delbecq S."/>
            <person name="Moubri-Menage K."/>
            <person name="Shams-Eldin H."/>
            <person name="Usmani-Brown S."/>
            <person name="Bringaud F."/>
            <person name="Wincker P."/>
            <person name="Vivares C.P."/>
            <person name="Schwarz R.T."/>
            <person name="Schetters T.P."/>
            <person name="Krause P.J."/>
            <person name="Gorenflot A."/>
            <person name="Berry V."/>
            <person name="Barbe V."/>
            <person name="Ben Mamoun C."/>
        </authorList>
    </citation>
    <scope>NUCLEOTIDE SEQUENCE [LARGE SCALE GENOMIC DNA]</scope>
    <source>
        <strain evidence="7 8">RI</strain>
    </source>
</reference>
<evidence type="ECO:0000256" key="3">
    <source>
        <dbReference type="ARBA" id="ARBA00022737"/>
    </source>
</evidence>
<dbReference type="Gene3D" id="1.25.10.10">
    <property type="entry name" value="Leucine-rich Repeat Variant"/>
    <property type="match status" value="1"/>
</dbReference>
<organism evidence="7 8">
    <name type="scientific">Babesia microti (strain RI)</name>
    <dbReference type="NCBI Taxonomy" id="1133968"/>
    <lineage>
        <taxon>Eukaryota</taxon>
        <taxon>Sar</taxon>
        <taxon>Alveolata</taxon>
        <taxon>Apicomplexa</taxon>
        <taxon>Aconoidasida</taxon>
        <taxon>Piroplasmida</taxon>
        <taxon>Babesiidae</taxon>
        <taxon>Babesia</taxon>
    </lineage>
</organism>
<dbReference type="InterPro" id="IPR011989">
    <property type="entry name" value="ARM-like"/>
</dbReference>
<comment type="subcellular location">
    <subcellularLocation>
        <location evidence="1">Nucleus</location>
    </subcellularLocation>
</comment>
<dbReference type="OrthoDB" id="1898821at2759"/>
<evidence type="ECO:0000256" key="2">
    <source>
        <dbReference type="ARBA" id="ARBA00022553"/>
    </source>
</evidence>
<evidence type="ECO:0000313" key="7">
    <source>
        <dbReference type="EMBL" id="CCF73806.1"/>
    </source>
</evidence>
<evidence type="ECO:0000256" key="1">
    <source>
        <dbReference type="ARBA" id="ARBA00004123"/>
    </source>
</evidence>
<accession>I7IGG2</accession>
<dbReference type="GeneID" id="24424436"/>
<dbReference type="InterPro" id="IPR013180">
    <property type="entry name" value="CTNNBL1_N"/>
</dbReference>
<gene>
    <name evidence="7" type="ORF">BMR1_02g03265</name>
</gene>
<dbReference type="KEGG" id="bmic:BMR1_02g03265"/>
<evidence type="ECO:0000256" key="4">
    <source>
        <dbReference type="ARBA" id="ARBA00023054"/>
    </source>
</evidence>
<evidence type="ECO:0000313" key="8">
    <source>
        <dbReference type="Proteomes" id="UP000002899"/>
    </source>
</evidence>
<dbReference type="PANTHER" id="PTHR14978">
    <property type="entry name" value="BETA-CATENIN-LIKE PROTEIN 1 NUCLEAR ASSOCIATED PROTEIN"/>
    <property type="match status" value="1"/>
</dbReference>
<dbReference type="GO" id="GO:0010467">
    <property type="term" value="P:gene expression"/>
    <property type="evidence" value="ECO:0007669"/>
    <property type="project" value="UniProtKB-ARBA"/>
</dbReference>
<dbReference type="VEuPathDB" id="PiroplasmaDB:BMR1_02g03265"/>
<dbReference type="SUPFAM" id="SSF48371">
    <property type="entry name" value="ARM repeat"/>
    <property type="match status" value="1"/>
</dbReference>
<keyword evidence="4" id="KW-0175">Coiled coil</keyword>
<keyword evidence="8" id="KW-1185">Reference proteome</keyword>
<keyword evidence="2" id="KW-0597">Phosphoprotein</keyword>
<protein>
    <submittedName>
        <fullName evidence="7">Beta-catenin-like protein 1</fullName>
    </submittedName>
</protein>
<dbReference type="InterPro" id="IPR039678">
    <property type="entry name" value="CTNNBL1"/>
</dbReference>
<feature type="domain" description="Beta-catenin-like protein 1 N-terminal" evidence="6">
    <location>
        <begin position="1"/>
        <end position="98"/>
    </location>
</feature>
<proteinExistence type="predicted"/>
<sequence length="498" mass="57412">MDNQVKYLVNNIVDIHSLENAVALLDRRYKTNIEQRLQHPNQPEKWIKSEVDLDEEIQKFRSVATLPEIYDSLISLGGFNLFLTLLTHDNTDIAILALSILAEIIDPETIDQLPAESTFITNIISSKLPELTVQLLYKIDEDASEDDYNAATNAMEMIEHLIEIDPEVTNRFLSCDLGEYFIRRCRIHKTDGMDTNRIYSLELLAICLQTSSNWRHTFGNANNIEKLLKLIAQFRKLDPDSTEENEIMENSFQCLCNLMLCPPAQQLFGSTQGLDLIIRILHERKKSYRSAITLLDYCLLNCSQNCDLFVTKLGLKSLFAIFMRRGVQTKPNSAHELEEDEHVIGIIYSLCSYCTGAQISRVLNKFVEHRYEKLERLVELHDKYIISSKKQAKTSQFKNIINMDVDQGNYLESLEHGRSICQMADIIIVRLYNMGNTTVSSCIMLFLHNKGIKIQDIYQNIMDYIEHLSDDADDERKKLNTLLKTFLHGAYNCNLFIE</sequence>